<comment type="caution">
    <text evidence="1">The sequence shown here is derived from an EMBL/GenBank/DDBJ whole genome shotgun (WGS) entry which is preliminary data.</text>
</comment>
<dbReference type="RefSeq" id="WP_380327543.1">
    <property type="nucleotide sequence ID" value="NZ_JBHYPW010000040.1"/>
</dbReference>
<accession>A0ABW6GNM5</accession>
<name>A0ABW6GNM5_9ACTN</name>
<evidence type="ECO:0000313" key="2">
    <source>
        <dbReference type="Proteomes" id="UP001599542"/>
    </source>
</evidence>
<sequence>MTGWQVWLQDQPAHTMIALSKADDDLFALVTAALVLLDDRTGTPVDAWGDLRSVVLAPTVTAELFVNTDERTIDVLRLVWVPGLGA</sequence>
<dbReference type="Proteomes" id="UP001599542">
    <property type="component" value="Unassembled WGS sequence"/>
</dbReference>
<evidence type="ECO:0000313" key="1">
    <source>
        <dbReference type="EMBL" id="MFE1354340.1"/>
    </source>
</evidence>
<dbReference type="EMBL" id="JBHYPX010000041">
    <property type="protein sequence ID" value="MFE1354340.1"/>
    <property type="molecule type" value="Genomic_DNA"/>
</dbReference>
<organism evidence="1 2">
    <name type="scientific">Kitasatospora phosalacinea</name>
    <dbReference type="NCBI Taxonomy" id="2065"/>
    <lineage>
        <taxon>Bacteria</taxon>
        <taxon>Bacillati</taxon>
        <taxon>Actinomycetota</taxon>
        <taxon>Actinomycetes</taxon>
        <taxon>Kitasatosporales</taxon>
        <taxon>Streptomycetaceae</taxon>
        <taxon>Kitasatospora</taxon>
    </lineage>
</organism>
<keyword evidence="2" id="KW-1185">Reference proteome</keyword>
<proteinExistence type="predicted"/>
<protein>
    <submittedName>
        <fullName evidence="1">Uncharacterized protein</fullName>
    </submittedName>
</protein>
<gene>
    <name evidence="1" type="ORF">ACFW6T_20355</name>
</gene>
<reference evidence="1 2" key="1">
    <citation type="submission" date="2024-09" db="EMBL/GenBank/DDBJ databases">
        <title>The Natural Products Discovery Center: Release of the First 8490 Sequenced Strains for Exploring Actinobacteria Biosynthetic Diversity.</title>
        <authorList>
            <person name="Kalkreuter E."/>
            <person name="Kautsar S.A."/>
            <person name="Yang D."/>
            <person name="Bader C.D."/>
            <person name="Teijaro C.N."/>
            <person name="Fluegel L."/>
            <person name="Davis C.M."/>
            <person name="Simpson J.R."/>
            <person name="Lauterbach L."/>
            <person name="Steele A.D."/>
            <person name="Gui C."/>
            <person name="Meng S."/>
            <person name="Li G."/>
            <person name="Viehrig K."/>
            <person name="Ye F."/>
            <person name="Su P."/>
            <person name="Kiefer A.F."/>
            <person name="Nichols A."/>
            <person name="Cepeda A.J."/>
            <person name="Yan W."/>
            <person name="Fan B."/>
            <person name="Jiang Y."/>
            <person name="Adhikari A."/>
            <person name="Zheng C.-J."/>
            <person name="Schuster L."/>
            <person name="Cowan T.M."/>
            <person name="Smanski M.J."/>
            <person name="Chevrette M.G."/>
            <person name="De Carvalho L.P.S."/>
            <person name="Shen B."/>
        </authorList>
    </citation>
    <scope>NUCLEOTIDE SEQUENCE [LARGE SCALE GENOMIC DNA]</scope>
    <source>
        <strain evidence="1 2">NPDC058753</strain>
    </source>
</reference>